<proteinExistence type="predicted"/>
<sequence>MYGSRNFSVPTSYPPESLELPHLKYCLVWHFINYVWLRLRLGLRLHPNPRALLVSPLNYSCCALSTNIRYIQKMTTSPLHCICHF</sequence>
<evidence type="ECO:0000313" key="2">
    <source>
        <dbReference type="Proteomes" id="UP001603857"/>
    </source>
</evidence>
<comment type="caution">
    <text evidence="1">The sequence shown here is derived from an EMBL/GenBank/DDBJ whole genome shotgun (WGS) entry which is preliminary data.</text>
</comment>
<evidence type="ECO:0000313" key="1">
    <source>
        <dbReference type="EMBL" id="KAL2326234.1"/>
    </source>
</evidence>
<reference evidence="1 2" key="1">
    <citation type="submission" date="2024-08" db="EMBL/GenBank/DDBJ databases">
        <title>Insights into the chromosomal genome structure of Flemingia macrophylla.</title>
        <authorList>
            <person name="Ding Y."/>
            <person name="Zhao Y."/>
            <person name="Bi W."/>
            <person name="Wu M."/>
            <person name="Zhao G."/>
            <person name="Gong Y."/>
            <person name="Li W."/>
            <person name="Zhang P."/>
        </authorList>
    </citation>
    <scope>NUCLEOTIDE SEQUENCE [LARGE SCALE GENOMIC DNA]</scope>
    <source>
        <strain evidence="1">DYQJB</strain>
        <tissue evidence="1">Leaf</tissue>
    </source>
</reference>
<dbReference type="AlphaFoldDB" id="A0ABD1LRU4"/>
<dbReference type="EMBL" id="JBGMDY010000008">
    <property type="protein sequence ID" value="KAL2326234.1"/>
    <property type="molecule type" value="Genomic_DNA"/>
</dbReference>
<keyword evidence="2" id="KW-1185">Reference proteome</keyword>
<accession>A0ABD1LRU4</accession>
<dbReference type="Proteomes" id="UP001603857">
    <property type="component" value="Unassembled WGS sequence"/>
</dbReference>
<organism evidence="1 2">
    <name type="scientific">Flemingia macrophylla</name>
    <dbReference type="NCBI Taxonomy" id="520843"/>
    <lineage>
        <taxon>Eukaryota</taxon>
        <taxon>Viridiplantae</taxon>
        <taxon>Streptophyta</taxon>
        <taxon>Embryophyta</taxon>
        <taxon>Tracheophyta</taxon>
        <taxon>Spermatophyta</taxon>
        <taxon>Magnoliopsida</taxon>
        <taxon>eudicotyledons</taxon>
        <taxon>Gunneridae</taxon>
        <taxon>Pentapetalae</taxon>
        <taxon>rosids</taxon>
        <taxon>fabids</taxon>
        <taxon>Fabales</taxon>
        <taxon>Fabaceae</taxon>
        <taxon>Papilionoideae</taxon>
        <taxon>50 kb inversion clade</taxon>
        <taxon>NPAAA clade</taxon>
        <taxon>indigoferoid/millettioid clade</taxon>
        <taxon>Phaseoleae</taxon>
        <taxon>Flemingia</taxon>
    </lineage>
</organism>
<protein>
    <submittedName>
        <fullName evidence="1">Uncharacterized protein</fullName>
    </submittedName>
</protein>
<gene>
    <name evidence="1" type="ORF">Fmac_025292</name>
</gene>
<name>A0ABD1LRU4_9FABA</name>